<dbReference type="EMBL" id="LXQA011419476">
    <property type="protein sequence ID" value="MCI96617.1"/>
    <property type="molecule type" value="Genomic_DNA"/>
</dbReference>
<evidence type="ECO:0000313" key="2">
    <source>
        <dbReference type="Proteomes" id="UP000265520"/>
    </source>
</evidence>
<dbReference type="AlphaFoldDB" id="A0A392W897"/>
<accession>A0A392W897</accession>
<organism evidence="1 2">
    <name type="scientific">Trifolium medium</name>
    <dbReference type="NCBI Taxonomy" id="97028"/>
    <lineage>
        <taxon>Eukaryota</taxon>
        <taxon>Viridiplantae</taxon>
        <taxon>Streptophyta</taxon>
        <taxon>Embryophyta</taxon>
        <taxon>Tracheophyta</taxon>
        <taxon>Spermatophyta</taxon>
        <taxon>Magnoliopsida</taxon>
        <taxon>eudicotyledons</taxon>
        <taxon>Gunneridae</taxon>
        <taxon>Pentapetalae</taxon>
        <taxon>rosids</taxon>
        <taxon>fabids</taxon>
        <taxon>Fabales</taxon>
        <taxon>Fabaceae</taxon>
        <taxon>Papilionoideae</taxon>
        <taxon>50 kb inversion clade</taxon>
        <taxon>NPAAA clade</taxon>
        <taxon>Hologalegina</taxon>
        <taxon>IRL clade</taxon>
        <taxon>Trifolieae</taxon>
        <taxon>Trifolium</taxon>
    </lineage>
</organism>
<keyword evidence="2" id="KW-1185">Reference proteome</keyword>
<comment type="caution">
    <text evidence="1">The sequence shown here is derived from an EMBL/GenBank/DDBJ whole genome shotgun (WGS) entry which is preliminary data.</text>
</comment>
<protein>
    <submittedName>
        <fullName evidence="1">Uncharacterized protein</fullName>
    </submittedName>
</protein>
<feature type="non-terminal residue" evidence="1">
    <location>
        <position position="36"/>
    </location>
</feature>
<sequence length="36" mass="3937">MSIKMPPASLTPSIFDDMAVNCISGISQRDTTSHER</sequence>
<evidence type="ECO:0000313" key="1">
    <source>
        <dbReference type="EMBL" id="MCI96617.1"/>
    </source>
</evidence>
<dbReference type="Proteomes" id="UP000265520">
    <property type="component" value="Unassembled WGS sequence"/>
</dbReference>
<proteinExistence type="predicted"/>
<name>A0A392W897_9FABA</name>
<reference evidence="1 2" key="1">
    <citation type="journal article" date="2018" name="Front. Plant Sci.">
        <title>Red Clover (Trifolium pratense) and Zigzag Clover (T. medium) - A Picture of Genomic Similarities and Differences.</title>
        <authorList>
            <person name="Dluhosova J."/>
            <person name="Istvanek J."/>
            <person name="Nedelnik J."/>
            <person name="Repkova J."/>
        </authorList>
    </citation>
    <scope>NUCLEOTIDE SEQUENCE [LARGE SCALE GENOMIC DNA]</scope>
    <source>
        <strain evidence="2">cv. 10/8</strain>
        <tissue evidence="1">Leaf</tissue>
    </source>
</reference>